<protein>
    <submittedName>
        <fullName evidence="3">DUF4159 domain-containing protein</fullName>
    </submittedName>
</protein>
<dbReference type="KEGG" id="hbs:IPV69_11320"/>
<dbReference type="SUPFAM" id="SSF48239">
    <property type="entry name" value="Terpenoid cyclases/Protein prenyltransferases"/>
    <property type="match status" value="1"/>
</dbReference>
<proteinExistence type="predicted"/>
<dbReference type="Pfam" id="PF13709">
    <property type="entry name" value="DUF4159"/>
    <property type="match status" value="2"/>
</dbReference>
<gene>
    <name evidence="3" type="ORF">IPV69_11320</name>
</gene>
<feature type="domain" description="DUF4159" evidence="2">
    <location>
        <begin position="588"/>
        <end position="776"/>
    </location>
</feature>
<organism evidence="3 4">
    <name type="scientific">Humisphaera borealis</name>
    <dbReference type="NCBI Taxonomy" id="2807512"/>
    <lineage>
        <taxon>Bacteria</taxon>
        <taxon>Pseudomonadati</taxon>
        <taxon>Planctomycetota</taxon>
        <taxon>Phycisphaerae</taxon>
        <taxon>Tepidisphaerales</taxon>
        <taxon>Tepidisphaeraceae</taxon>
        <taxon>Humisphaera</taxon>
    </lineage>
</organism>
<feature type="region of interest" description="Disordered" evidence="1">
    <location>
        <begin position="784"/>
        <end position="805"/>
    </location>
</feature>
<dbReference type="Proteomes" id="UP000593765">
    <property type="component" value="Chromosome"/>
</dbReference>
<name>A0A7M2X526_9BACT</name>
<dbReference type="InterPro" id="IPR008930">
    <property type="entry name" value="Terpenoid_cyclase/PrenylTrfase"/>
</dbReference>
<dbReference type="Gene3D" id="3.40.50.12140">
    <property type="entry name" value="Domain of unknown function DUF4159"/>
    <property type="match status" value="2"/>
</dbReference>
<sequence length="805" mass="88679">MLLGSFSTSAATPEQVDAALRKSKEYMYSKMDKVKYWEEVPVMDEKAGSHSTSGRQWGGLTAISVYALLASGEKHLDPKLNPAVEWIKKQRIIGNYALGLRAQLWTFLPPTPEVKQLAMKDRDYLYKGMHRNPLPKAGDKDRIGFYPYWFNDDRTKMQPGDKWWDLSISQYGVLGMWACEQVDGVEVPIDYWAETDKAWKAAMYTDAENKGGWAYRRGAGAGNELKPGDTHEMVKPTMTAAGVATLFITQDYLLQYSNFGFCKGGANNMHLEAGLAWMDKNVGKLLGGGQFYGMYGVERIGVASGKKYFGTVDWYNVGADYLVKAQAADGSWGGSIPNTCFAMLFLARGRSPVIMNKLEYSLNDPANAKINLPWAQRPRDVANFSRFAGKMSEQYFNWQVVNLRVSPDDLHDAPILYVSGSKKLDFTDAEIAKLREYTAAGGLILFNADCADEEFVKSIVGPTGIGKKLFPKYEFRELPAAHPIYVDQVYQARNWKTKPKVLAVSNGVREMAILIPDADVGRAWQTRAEKTKEEAYQLGMNIFYYAAEKGNVRYRGATHVVKADPKIKPTVNVKVARIMVGDNPDPEPWGWQRLSAILHNQAGVGVKVEPVKPGEKKLVSGPTGFQMAHLTGTGNFTMSAPQRDEIKAFVNGGGTLVVDAAGGDAAFADAAEKELAAIFGGDASAIGPIIAPDERVYEWAAPFKIAKFDYRKYTRGKLSGKLNVPRIRAIERAGKQRVFYSREDISAGMLGQPCDGILGYEPETATAIMRNIVLYVAYNGRPPRPTTSPATAPTANPAAPAAAAQ</sequence>
<dbReference type="InterPro" id="IPR025297">
    <property type="entry name" value="DUF4159"/>
</dbReference>
<dbReference type="RefSeq" id="WP_206295219.1">
    <property type="nucleotide sequence ID" value="NZ_CP063458.1"/>
</dbReference>
<feature type="compositionally biased region" description="Low complexity" evidence="1">
    <location>
        <begin position="787"/>
        <end position="805"/>
    </location>
</feature>
<evidence type="ECO:0000256" key="1">
    <source>
        <dbReference type="SAM" id="MobiDB-lite"/>
    </source>
</evidence>
<dbReference type="EMBL" id="CP063458">
    <property type="protein sequence ID" value="QOV91900.1"/>
    <property type="molecule type" value="Genomic_DNA"/>
</dbReference>
<evidence type="ECO:0000313" key="3">
    <source>
        <dbReference type="EMBL" id="QOV91900.1"/>
    </source>
</evidence>
<feature type="domain" description="DUF4159" evidence="2">
    <location>
        <begin position="373"/>
        <end position="546"/>
    </location>
</feature>
<evidence type="ECO:0000313" key="4">
    <source>
        <dbReference type="Proteomes" id="UP000593765"/>
    </source>
</evidence>
<evidence type="ECO:0000259" key="2">
    <source>
        <dbReference type="Pfam" id="PF13709"/>
    </source>
</evidence>
<dbReference type="AlphaFoldDB" id="A0A7M2X526"/>
<keyword evidence="4" id="KW-1185">Reference proteome</keyword>
<accession>A0A7M2X526</accession>
<reference evidence="3 4" key="1">
    <citation type="submission" date="2020-10" db="EMBL/GenBank/DDBJ databases">
        <title>Wide distribution of Phycisphaera-like planctomycetes from WD2101 soil group in peatlands and genome analysis of the first cultivated representative.</title>
        <authorList>
            <person name="Dedysh S.N."/>
            <person name="Beletsky A.V."/>
            <person name="Ivanova A."/>
            <person name="Kulichevskaya I.S."/>
            <person name="Suzina N.E."/>
            <person name="Philippov D.A."/>
            <person name="Rakitin A.L."/>
            <person name="Mardanov A.V."/>
            <person name="Ravin N.V."/>
        </authorList>
    </citation>
    <scope>NUCLEOTIDE SEQUENCE [LARGE SCALE GENOMIC DNA]</scope>
    <source>
        <strain evidence="3 4">M1803</strain>
    </source>
</reference>